<dbReference type="Gene3D" id="1.10.510.10">
    <property type="entry name" value="Transferase(Phosphotransferase) domain 1"/>
    <property type="match status" value="1"/>
</dbReference>
<dbReference type="STRING" id="46731.A0A3M6UXE9"/>
<evidence type="ECO:0000313" key="3">
    <source>
        <dbReference type="Proteomes" id="UP000275408"/>
    </source>
</evidence>
<accession>A0A3M6UXE9</accession>
<reference evidence="2 3" key="1">
    <citation type="journal article" date="2018" name="Sci. Rep.">
        <title>Comparative analysis of the Pocillopora damicornis genome highlights role of immune system in coral evolution.</title>
        <authorList>
            <person name="Cunning R."/>
            <person name="Bay R.A."/>
            <person name="Gillette P."/>
            <person name="Baker A.C."/>
            <person name="Traylor-Knowles N."/>
        </authorList>
    </citation>
    <scope>NUCLEOTIDE SEQUENCE [LARGE SCALE GENOMIC DNA]</scope>
    <source>
        <strain evidence="2">RSMAS</strain>
        <tissue evidence="2">Whole animal</tissue>
    </source>
</reference>
<gene>
    <name evidence="2" type="ORF">pdam_00000112</name>
</gene>
<keyword evidence="3" id="KW-1185">Reference proteome</keyword>
<evidence type="ECO:0000313" key="2">
    <source>
        <dbReference type="EMBL" id="RMX58342.1"/>
    </source>
</evidence>
<evidence type="ECO:0000259" key="1">
    <source>
        <dbReference type="PROSITE" id="PS50011"/>
    </source>
</evidence>
<feature type="domain" description="Protein kinase" evidence="1">
    <location>
        <begin position="1"/>
        <end position="165"/>
    </location>
</feature>
<proteinExistence type="predicted"/>
<dbReference type="InterPro" id="IPR008271">
    <property type="entry name" value="Ser/Thr_kinase_AS"/>
</dbReference>
<dbReference type="Proteomes" id="UP000275408">
    <property type="component" value="Unassembled WGS sequence"/>
</dbReference>
<comment type="caution">
    <text evidence="2">The sequence shown here is derived from an EMBL/GenBank/DDBJ whole genome shotgun (WGS) entry which is preliminary data.</text>
</comment>
<dbReference type="SUPFAM" id="SSF56112">
    <property type="entry name" value="Protein kinase-like (PK-like)"/>
    <property type="match status" value="1"/>
</dbReference>
<dbReference type="EMBL" id="RCHS01000537">
    <property type="protein sequence ID" value="RMX58342.1"/>
    <property type="molecule type" value="Genomic_DNA"/>
</dbReference>
<dbReference type="InterPro" id="IPR011009">
    <property type="entry name" value="Kinase-like_dom_sf"/>
</dbReference>
<organism evidence="2 3">
    <name type="scientific">Pocillopora damicornis</name>
    <name type="common">Cauliflower coral</name>
    <name type="synonym">Millepora damicornis</name>
    <dbReference type="NCBI Taxonomy" id="46731"/>
    <lineage>
        <taxon>Eukaryota</taxon>
        <taxon>Metazoa</taxon>
        <taxon>Cnidaria</taxon>
        <taxon>Anthozoa</taxon>
        <taxon>Hexacorallia</taxon>
        <taxon>Scleractinia</taxon>
        <taxon>Astrocoeniina</taxon>
        <taxon>Pocilloporidae</taxon>
        <taxon>Pocillopora</taxon>
    </lineage>
</organism>
<dbReference type="AlphaFoldDB" id="A0A3M6UXE9"/>
<dbReference type="PROSITE" id="PS50011">
    <property type="entry name" value="PROTEIN_KINASE_DOM"/>
    <property type="match status" value="1"/>
</dbReference>
<sequence length="165" mass="19033">MALGDDARCKPTQHSKPFVAQTTFQRIVGQKNIHLKSMSDKEFNCNFKELTPEHLEYLTILQRACPYAMFHSSMASTKKALLFIRLQAKTCLIQQIITSTLSYVHSKGYLHKDIKANNVVLERESNSAKYNLILIHFDKSTILKTKFILPFKKDLFSPRSPKRKT</sequence>
<protein>
    <recommendedName>
        <fullName evidence="1">Protein kinase domain-containing protein</fullName>
    </recommendedName>
</protein>
<dbReference type="InterPro" id="IPR000719">
    <property type="entry name" value="Prot_kinase_dom"/>
</dbReference>
<name>A0A3M6UXE9_POCDA</name>
<dbReference type="GO" id="GO:0005524">
    <property type="term" value="F:ATP binding"/>
    <property type="evidence" value="ECO:0007669"/>
    <property type="project" value="InterPro"/>
</dbReference>
<dbReference type="GO" id="GO:0004672">
    <property type="term" value="F:protein kinase activity"/>
    <property type="evidence" value="ECO:0007669"/>
    <property type="project" value="InterPro"/>
</dbReference>
<dbReference type="PROSITE" id="PS00108">
    <property type="entry name" value="PROTEIN_KINASE_ST"/>
    <property type="match status" value="1"/>
</dbReference>